<dbReference type="Gene3D" id="1.10.10.10">
    <property type="entry name" value="Winged helix-like DNA-binding domain superfamily/Winged helix DNA-binding domain"/>
    <property type="match status" value="1"/>
</dbReference>
<evidence type="ECO:0000256" key="1">
    <source>
        <dbReference type="ARBA" id="ARBA00005820"/>
    </source>
</evidence>
<dbReference type="STRING" id="1176198.SAMN05444716_10667"/>
<accession>A0A1I6UQ12</accession>
<gene>
    <name evidence="8" type="ORF">SAMN05444716_10667</name>
</gene>
<dbReference type="InterPro" id="IPR001867">
    <property type="entry name" value="OmpR/PhoB-type_DNA-bd"/>
</dbReference>
<dbReference type="PANTHER" id="PTHR35807">
    <property type="entry name" value="TRANSCRIPTIONAL REGULATOR REDD-RELATED"/>
    <property type="match status" value="1"/>
</dbReference>
<proteinExistence type="inferred from homology"/>
<dbReference type="GO" id="GO:0003677">
    <property type="term" value="F:DNA binding"/>
    <property type="evidence" value="ECO:0007669"/>
    <property type="project" value="UniProtKB-UniRule"/>
</dbReference>
<dbReference type="InterPro" id="IPR011990">
    <property type="entry name" value="TPR-like_helical_dom_sf"/>
</dbReference>
<organism evidence="8 9">
    <name type="scientific">Streptomyces harbinensis</name>
    <dbReference type="NCBI Taxonomy" id="1176198"/>
    <lineage>
        <taxon>Bacteria</taxon>
        <taxon>Bacillati</taxon>
        <taxon>Actinomycetota</taxon>
        <taxon>Actinomycetes</taxon>
        <taxon>Kitasatosporales</taxon>
        <taxon>Streptomycetaceae</taxon>
        <taxon>Streptomyces</taxon>
    </lineage>
</organism>
<dbReference type="RefSeq" id="WP_093843677.1">
    <property type="nucleotide sequence ID" value="NZ_FPAB01000006.1"/>
</dbReference>
<dbReference type="InterPro" id="IPR016032">
    <property type="entry name" value="Sig_transdc_resp-reg_C-effctor"/>
</dbReference>
<dbReference type="AlphaFoldDB" id="A0A1I6UQ12"/>
<dbReference type="SMART" id="SM01043">
    <property type="entry name" value="BTAD"/>
    <property type="match status" value="1"/>
</dbReference>
<dbReference type="SUPFAM" id="SSF48452">
    <property type="entry name" value="TPR-like"/>
    <property type="match status" value="1"/>
</dbReference>
<reference evidence="9" key="1">
    <citation type="submission" date="2016-10" db="EMBL/GenBank/DDBJ databases">
        <authorList>
            <person name="Varghese N."/>
            <person name="Submissions S."/>
        </authorList>
    </citation>
    <scope>NUCLEOTIDE SEQUENCE [LARGE SCALE GENOMIC DNA]</scope>
    <source>
        <strain evidence="9">CGMCC 4.7047</strain>
    </source>
</reference>
<dbReference type="PROSITE" id="PS51755">
    <property type="entry name" value="OMPR_PHOB"/>
    <property type="match status" value="1"/>
</dbReference>
<protein>
    <submittedName>
        <fullName evidence="8">DNA-binding transcriptional activator of the SARP family</fullName>
    </submittedName>
</protein>
<dbReference type="Proteomes" id="UP000198873">
    <property type="component" value="Unassembled WGS sequence"/>
</dbReference>
<dbReference type="Pfam" id="PF03704">
    <property type="entry name" value="BTAD"/>
    <property type="match status" value="1"/>
</dbReference>
<keyword evidence="4 6" id="KW-0238">DNA-binding</keyword>
<name>A0A1I6UQ12_9ACTN</name>
<dbReference type="InterPro" id="IPR036388">
    <property type="entry name" value="WH-like_DNA-bd_sf"/>
</dbReference>
<evidence type="ECO:0000256" key="3">
    <source>
        <dbReference type="ARBA" id="ARBA00023015"/>
    </source>
</evidence>
<keyword evidence="3" id="KW-0805">Transcription regulation</keyword>
<dbReference type="SUPFAM" id="SSF46894">
    <property type="entry name" value="C-terminal effector domain of the bipartite response regulators"/>
    <property type="match status" value="1"/>
</dbReference>
<comment type="similarity">
    <text evidence="1">Belongs to the AfsR/DnrI/RedD regulatory family.</text>
</comment>
<dbReference type="EMBL" id="FPAB01000006">
    <property type="protein sequence ID" value="SFT03444.1"/>
    <property type="molecule type" value="Genomic_DNA"/>
</dbReference>
<keyword evidence="9" id="KW-1185">Reference proteome</keyword>
<dbReference type="SMART" id="SM00862">
    <property type="entry name" value="Trans_reg_C"/>
    <property type="match status" value="1"/>
</dbReference>
<evidence type="ECO:0000256" key="6">
    <source>
        <dbReference type="PROSITE-ProRule" id="PRU01091"/>
    </source>
</evidence>
<sequence length="257" mass="28105">MMPEPRLAFRLLGPVEICTGTAAPPRVGKPHAVLAALLLRPNRAVSFDTLSEALWDGEPPPSALSNLRTYVHRLRRALPGGGAGVLLSHPGGGYEVRLAPGDSDHLVFTHLVRRGRDLLAAADPRGAAVALRRALELWRAEHAATGLDRRGLLVPELAHLDIERLRALEDLAGTWLALDEPRRALDTAWQAVSADPLRTRGWQLVLRAHHRLGEHGRVTESYAMARAAFRDGLGRDPDAELAQLCERLMYRPYAGAS</sequence>
<evidence type="ECO:0000259" key="7">
    <source>
        <dbReference type="PROSITE" id="PS51755"/>
    </source>
</evidence>
<dbReference type="InterPro" id="IPR005158">
    <property type="entry name" value="BTAD"/>
</dbReference>
<feature type="domain" description="OmpR/PhoB-type" evidence="7">
    <location>
        <begin position="1"/>
        <end position="98"/>
    </location>
</feature>
<dbReference type="GO" id="GO:0006355">
    <property type="term" value="P:regulation of DNA-templated transcription"/>
    <property type="evidence" value="ECO:0007669"/>
    <property type="project" value="InterPro"/>
</dbReference>
<feature type="DNA-binding region" description="OmpR/PhoB-type" evidence="6">
    <location>
        <begin position="1"/>
        <end position="98"/>
    </location>
</feature>
<keyword evidence="2" id="KW-0902">Two-component regulatory system</keyword>
<evidence type="ECO:0000256" key="2">
    <source>
        <dbReference type="ARBA" id="ARBA00023012"/>
    </source>
</evidence>
<evidence type="ECO:0000313" key="9">
    <source>
        <dbReference type="Proteomes" id="UP000198873"/>
    </source>
</evidence>
<dbReference type="Pfam" id="PF00486">
    <property type="entry name" value="Trans_reg_C"/>
    <property type="match status" value="1"/>
</dbReference>
<dbReference type="GO" id="GO:0000160">
    <property type="term" value="P:phosphorelay signal transduction system"/>
    <property type="evidence" value="ECO:0007669"/>
    <property type="project" value="UniProtKB-KW"/>
</dbReference>
<evidence type="ECO:0000313" key="8">
    <source>
        <dbReference type="EMBL" id="SFT03444.1"/>
    </source>
</evidence>
<dbReference type="InterPro" id="IPR051677">
    <property type="entry name" value="AfsR-DnrI-RedD_regulator"/>
</dbReference>
<evidence type="ECO:0000256" key="4">
    <source>
        <dbReference type="ARBA" id="ARBA00023125"/>
    </source>
</evidence>
<dbReference type="Gene3D" id="1.25.40.10">
    <property type="entry name" value="Tetratricopeptide repeat domain"/>
    <property type="match status" value="1"/>
</dbReference>
<evidence type="ECO:0000256" key="5">
    <source>
        <dbReference type="ARBA" id="ARBA00023163"/>
    </source>
</evidence>
<dbReference type="PANTHER" id="PTHR35807:SF1">
    <property type="entry name" value="TRANSCRIPTIONAL REGULATOR REDD"/>
    <property type="match status" value="1"/>
</dbReference>
<keyword evidence="5" id="KW-0804">Transcription</keyword>